<proteinExistence type="predicted"/>
<sequence>MISIFLSIKLTTQIHSNVILASGKSSHSLSIYLRHSTTLDYIKDHVRYLRQNFSKMLFKLCKL</sequence>
<evidence type="ECO:0000313" key="1">
    <source>
        <dbReference type="EMBL" id="KFM75878.1"/>
    </source>
</evidence>
<name>A0A087UET9_STEMI</name>
<reference evidence="1 2" key="1">
    <citation type="submission" date="2013-11" db="EMBL/GenBank/DDBJ databases">
        <title>Genome sequencing of Stegodyphus mimosarum.</title>
        <authorList>
            <person name="Bechsgaard J."/>
        </authorList>
    </citation>
    <scope>NUCLEOTIDE SEQUENCE [LARGE SCALE GENOMIC DNA]</scope>
</reference>
<protein>
    <submittedName>
        <fullName evidence="1">Uncharacterized protein</fullName>
    </submittedName>
</protein>
<feature type="non-terminal residue" evidence="1">
    <location>
        <position position="63"/>
    </location>
</feature>
<keyword evidence="2" id="KW-1185">Reference proteome</keyword>
<dbReference type="Proteomes" id="UP000054359">
    <property type="component" value="Unassembled WGS sequence"/>
</dbReference>
<dbReference type="AlphaFoldDB" id="A0A087UET9"/>
<accession>A0A087UET9</accession>
<organism evidence="1 2">
    <name type="scientific">Stegodyphus mimosarum</name>
    <name type="common">African social velvet spider</name>
    <dbReference type="NCBI Taxonomy" id="407821"/>
    <lineage>
        <taxon>Eukaryota</taxon>
        <taxon>Metazoa</taxon>
        <taxon>Ecdysozoa</taxon>
        <taxon>Arthropoda</taxon>
        <taxon>Chelicerata</taxon>
        <taxon>Arachnida</taxon>
        <taxon>Araneae</taxon>
        <taxon>Araneomorphae</taxon>
        <taxon>Entelegynae</taxon>
        <taxon>Eresoidea</taxon>
        <taxon>Eresidae</taxon>
        <taxon>Stegodyphus</taxon>
    </lineage>
</organism>
<gene>
    <name evidence="1" type="ORF">X975_22882</name>
</gene>
<evidence type="ECO:0000313" key="2">
    <source>
        <dbReference type="Proteomes" id="UP000054359"/>
    </source>
</evidence>
<dbReference type="EMBL" id="KK119507">
    <property type="protein sequence ID" value="KFM75878.1"/>
    <property type="molecule type" value="Genomic_DNA"/>
</dbReference>